<dbReference type="Gene3D" id="3.40.50.80">
    <property type="entry name" value="Nucleotide-binding domain of ferredoxin-NADP reductase (FNR) module"/>
    <property type="match status" value="1"/>
</dbReference>
<evidence type="ECO:0000259" key="9">
    <source>
        <dbReference type="PROSITE" id="PS50902"/>
    </source>
</evidence>
<dbReference type="GO" id="GO:0050660">
    <property type="term" value="F:flavin adenine dinucleotide binding"/>
    <property type="evidence" value="ECO:0007669"/>
    <property type="project" value="TreeGrafter"/>
</dbReference>
<evidence type="ECO:0000256" key="7">
    <source>
        <dbReference type="ARBA" id="ARBA00022982"/>
    </source>
</evidence>
<keyword evidence="8 11" id="KW-0560">Oxidoreductase</keyword>
<reference evidence="11 12" key="1">
    <citation type="submission" date="2014-09" db="EMBL/GenBank/DDBJ databases">
        <authorList>
            <person name="Grob C."/>
            <person name="Taubert M."/>
            <person name="Howat A.M."/>
            <person name="Burns O.J."/>
            <person name="Dixon J.L."/>
            <person name="Chen Y."/>
            <person name="Murrell J.C."/>
        </authorList>
    </citation>
    <scope>NUCLEOTIDE SEQUENCE [LARGE SCALE GENOMIC DNA]</scope>
    <source>
        <strain evidence="11">L4</strain>
    </source>
</reference>
<evidence type="ECO:0000256" key="1">
    <source>
        <dbReference type="ARBA" id="ARBA00001917"/>
    </source>
</evidence>
<dbReference type="PANTHER" id="PTHR19384:SF128">
    <property type="entry name" value="NADPH OXIDOREDUCTASE A"/>
    <property type="match status" value="1"/>
</dbReference>
<dbReference type="Gene3D" id="3.40.50.360">
    <property type="match status" value="1"/>
</dbReference>
<comment type="cofactor">
    <cofactor evidence="1">
        <name>FMN</name>
        <dbReference type="ChEBI" id="CHEBI:58210"/>
    </cofactor>
</comment>
<gene>
    <name evidence="11" type="ORF">LP43_1183</name>
</gene>
<keyword evidence="7" id="KW-0813">Transport</keyword>
<dbReference type="EMBL" id="JRQD01000002">
    <property type="protein sequence ID" value="KGM07568.1"/>
    <property type="molecule type" value="Genomic_DNA"/>
</dbReference>
<dbReference type="STRING" id="392484.LP43_1183"/>
<dbReference type="InterPro" id="IPR017938">
    <property type="entry name" value="Riboflavin_synthase-like_b-brl"/>
</dbReference>
<proteinExistence type="predicted"/>
<dbReference type="SUPFAM" id="SSF52343">
    <property type="entry name" value="Ferredoxin reductase-like, C-terminal NADP-linked domain"/>
    <property type="match status" value="1"/>
</dbReference>
<evidence type="ECO:0000256" key="8">
    <source>
        <dbReference type="ARBA" id="ARBA00023002"/>
    </source>
</evidence>
<dbReference type="Gene3D" id="1.20.990.10">
    <property type="entry name" value="NADPH-cytochrome p450 Reductase, Chain A, domain 3"/>
    <property type="match status" value="1"/>
</dbReference>
<dbReference type="PROSITE" id="PS50902">
    <property type="entry name" value="FLAVODOXIN_LIKE"/>
    <property type="match status" value="1"/>
</dbReference>
<evidence type="ECO:0000256" key="3">
    <source>
        <dbReference type="ARBA" id="ARBA00022630"/>
    </source>
</evidence>
<dbReference type="InterPro" id="IPR008254">
    <property type="entry name" value="Flavodoxin/NO_synth"/>
</dbReference>
<dbReference type="GO" id="GO:0010181">
    <property type="term" value="F:FMN binding"/>
    <property type="evidence" value="ECO:0007669"/>
    <property type="project" value="InterPro"/>
</dbReference>
<dbReference type="Pfam" id="PF00667">
    <property type="entry name" value="FAD_binding_1"/>
    <property type="match status" value="1"/>
</dbReference>
<evidence type="ECO:0000256" key="6">
    <source>
        <dbReference type="ARBA" id="ARBA00022857"/>
    </source>
</evidence>
<dbReference type="PANTHER" id="PTHR19384">
    <property type="entry name" value="NITRIC OXIDE SYNTHASE-RELATED"/>
    <property type="match status" value="1"/>
</dbReference>
<evidence type="ECO:0000313" key="12">
    <source>
        <dbReference type="Proteomes" id="UP000029999"/>
    </source>
</evidence>
<dbReference type="PRINTS" id="PR00371">
    <property type="entry name" value="FPNCR"/>
</dbReference>
<dbReference type="InterPro" id="IPR029039">
    <property type="entry name" value="Flavoprotein-like_sf"/>
</dbReference>
<feature type="domain" description="Flavodoxin-like" evidence="9">
    <location>
        <begin position="55"/>
        <end position="192"/>
    </location>
</feature>
<comment type="cofactor">
    <cofactor evidence="2">
        <name>FAD</name>
        <dbReference type="ChEBI" id="CHEBI:57692"/>
    </cofactor>
</comment>
<evidence type="ECO:0000313" key="11">
    <source>
        <dbReference type="EMBL" id="KGM07568.1"/>
    </source>
</evidence>
<comment type="caution">
    <text evidence="11">The sequence shown here is derived from an EMBL/GenBank/DDBJ whole genome shotgun (WGS) entry which is preliminary data.</text>
</comment>
<keyword evidence="7" id="KW-0249">Electron transport</keyword>
<dbReference type="InterPro" id="IPR023173">
    <property type="entry name" value="NADPH_Cyt_P450_Rdtase_alpha"/>
</dbReference>
<keyword evidence="4" id="KW-0288">FMN</keyword>
<accession>A0A0A0BGA9</accession>
<feature type="domain" description="FAD-binding FR-type" evidence="10">
    <location>
        <begin position="220"/>
        <end position="435"/>
    </location>
</feature>
<evidence type="ECO:0000259" key="10">
    <source>
        <dbReference type="PROSITE" id="PS51384"/>
    </source>
</evidence>
<sequence>MHNATSKLSDEERWKEIIDLVDALSTTQVQWLKDHLANLEKSPTLLDSNDLSQRAAVAFGTETGNSKAIAEKFAKYASQQNKNLKIVDLSAIKLRHLSSYNQLFLICSTHGDGEPPEPMENFYNDLLRSEKSLTGLNYAVLALGDSTYDKFCETGKRVDQQLSKLGASRLIPCLECDVDYTDQAEQWMTSALDYLESDNESSLVTDYIISKPVVNNVSKSNPLEVEVSENICLTSSKRLRSIHHLELTCDELNTLNLEPGDSIGVTPHNPPDLVSRVLSLADFTGDETINSNGETVPLVQALRESFDLTIVSAKFVKKWAELTQSNELLEISKRDNKSIREFLKSHHLSDFLKNYPSRVAPGEFVNILRPLQPRLYDVANSLKVRNDELHLTVELYRYHLSGKEHIGIASRFLNNLDESETLFIYPQHNKRFRLPDNPNVPLILIAESTGVAPYRAFIQEISVNDTRNHPVWLIFREHSFKEDFLYQVDWQNFLKAGDLTKLDTIFYEDDPSVSILEKISDNYQEFKGWLQAGAHLYLSGHKHTLENVESLLASGMNSDPGISGEWQVLKSQNRIHRNLY</sequence>
<dbReference type="InterPro" id="IPR001094">
    <property type="entry name" value="Flavdoxin-like"/>
</dbReference>
<dbReference type="InterPro" id="IPR017927">
    <property type="entry name" value="FAD-bd_FR_type"/>
</dbReference>
<name>A0A0A0BGA9_9GAMM</name>
<dbReference type="RefSeq" id="WP_036312984.1">
    <property type="nucleotide sequence ID" value="NZ_JRQD01000002.1"/>
</dbReference>
<organism evidence="11 12">
    <name type="scientific">Methylophaga thiooxydans</name>
    <dbReference type="NCBI Taxonomy" id="392484"/>
    <lineage>
        <taxon>Bacteria</taxon>
        <taxon>Pseudomonadati</taxon>
        <taxon>Pseudomonadota</taxon>
        <taxon>Gammaproteobacteria</taxon>
        <taxon>Thiotrichales</taxon>
        <taxon>Piscirickettsiaceae</taxon>
        <taxon>Methylophaga</taxon>
    </lineage>
</organism>
<dbReference type="PROSITE" id="PS51384">
    <property type="entry name" value="FAD_FR"/>
    <property type="match status" value="1"/>
</dbReference>
<keyword evidence="5" id="KW-0274">FAD</keyword>
<evidence type="ECO:0000256" key="4">
    <source>
        <dbReference type="ARBA" id="ARBA00022643"/>
    </source>
</evidence>
<keyword evidence="3" id="KW-0285">Flavoprotein</keyword>
<dbReference type="Gene3D" id="2.40.30.10">
    <property type="entry name" value="Translation factors"/>
    <property type="match status" value="1"/>
</dbReference>
<keyword evidence="6" id="KW-0521">NADP</keyword>
<dbReference type="GO" id="GO:0004783">
    <property type="term" value="F:sulfite reductase (NADPH) activity"/>
    <property type="evidence" value="ECO:0007669"/>
    <property type="project" value="UniProtKB-EC"/>
</dbReference>
<dbReference type="EC" id="1.8.1.2" evidence="11"/>
<dbReference type="PRINTS" id="PR00369">
    <property type="entry name" value="FLAVODOXIN"/>
</dbReference>
<evidence type="ECO:0000256" key="2">
    <source>
        <dbReference type="ARBA" id="ARBA00001974"/>
    </source>
</evidence>
<dbReference type="SUPFAM" id="SSF63380">
    <property type="entry name" value="Riboflavin synthase domain-like"/>
    <property type="match status" value="1"/>
</dbReference>
<dbReference type="InterPro" id="IPR003097">
    <property type="entry name" value="CysJ-like_FAD-binding"/>
</dbReference>
<dbReference type="GO" id="GO:0005829">
    <property type="term" value="C:cytosol"/>
    <property type="evidence" value="ECO:0007669"/>
    <property type="project" value="TreeGrafter"/>
</dbReference>
<dbReference type="InterPro" id="IPR001709">
    <property type="entry name" value="Flavoprot_Pyr_Nucl_cyt_Rdtase"/>
</dbReference>
<dbReference type="Proteomes" id="UP000029999">
    <property type="component" value="Unassembled WGS sequence"/>
</dbReference>
<evidence type="ECO:0000256" key="5">
    <source>
        <dbReference type="ARBA" id="ARBA00022827"/>
    </source>
</evidence>
<dbReference type="SUPFAM" id="SSF52218">
    <property type="entry name" value="Flavoproteins"/>
    <property type="match status" value="1"/>
</dbReference>
<dbReference type="InterPro" id="IPR039261">
    <property type="entry name" value="FNR_nucleotide-bd"/>
</dbReference>
<dbReference type="AlphaFoldDB" id="A0A0A0BGA9"/>
<protein>
    <submittedName>
        <fullName evidence="11">Sulfite reductase [NADPH] flavoprotein alpha-component</fullName>
        <ecNumber evidence="11">1.8.1.2</ecNumber>
    </submittedName>
</protein>
<dbReference type="Pfam" id="PF00258">
    <property type="entry name" value="Flavodoxin_1"/>
    <property type="match status" value="1"/>
</dbReference>